<evidence type="ECO:0000256" key="6">
    <source>
        <dbReference type="ARBA" id="ARBA00023136"/>
    </source>
</evidence>
<evidence type="ECO:0000256" key="8">
    <source>
        <dbReference type="PROSITE-ProRule" id="PRU01360"/>
    </source>
</evidence>
<dbReference type="RefSeq" id="WP_348397377.1">
    <property type="nucleotide sequence ID" value="NZ_CP136600.1"/>
</dbReference>
<keyword evidence="7 8" id="KW-0998">Cell outer membrane</keyword>
<evidence type="ECO:0000256" key="4">
    <source>
        <dbReference type="ARBA" id="ARBA00022692"/>
    </source>
</evidence>
<protein>
    <submittedName>
        <fullName evidence="13">TonB-dependent receptor</fullName>
    </submittedName>
</protein>
<evidence type="ECO:0000256" key="5">
    <source>
        <dbReference type="ARBA" id="ARBA00023077"/>
    </source>
</evidence>
<keyword evidence="10" id="KW-0732">Signal</keyword>
<keyword evidence="13" id="KW-0675">Receptor</keyword>
<reference evidence="13 14" key="1">
    <citation type="submission" date="2023-09" db="EMBL/GenBank/DDBJ databases">
        <authorList>
            <person name="Qi X."/>
        </authorList>
    </citation>
    <scope>NUCLEOTIDE SEQUENCE [LARGE SCALE GENOMIC DNA]</scope>
    <source>
        <strain evidence="13 14">S1-1</strain>
    </source>
</reference>
<dbReference type="Gene3D" id="2.170.130.10">
    <property type="entry name" value="TonB-dependent receptor, plug domain"/>
    <property type="match status" value="1"/>
</dbReference>
<evidence type="ECO:0000256" key="9">
    <source>
        <dbReference type="RuleBase" id="RU003357"/>
    </source>
</evidence>
<comment type="similarity">
    <text evidence="8 9">Belongs to the TonB-dependent receptor family.</text>
</comment>
<keyword evidence="6 8" id="KW-0472">Membrane</keyword>
<keyword evidence="3 8" id="KW-1134">Transmembrane beta strand</keyword>
<sequence>MIKINKLARSIQAAIMLGTLASANSHAFAEDKSAQEVERSAVEQTTVEQTKSELNEDIEVVEVTGSRIKANVLEGVSPVTVITSDDMLKKGFATAYDALKDLTQNTGVTQGAEWGSQGGFTPNAQTVSLRGLGNNQVLVLINGRRVADYPAPYNGASNFVNLSSIPAAAISNIQILTSGASAIYGSDAVAGVMNIITKKDVDDTTFSAKLGTTTEGGGDEARFQLVTGTSGDDYTVTMAVEYQKQDPIFAEDRDFMDSVDDGPAGHNYLDRGIVIVDEMVKLGFYQDKDNVDEDWTEHHGADDKDHDESWTLYRDPTQQRCIDSGSGYEWTERIMNEGEDDEDNYGKYCGTDLSGTNSIRNERETVSVYISSEYELSDDIIAYADVMYAQQDAYLRGSFHYVNSPIIEYRANGDGNMKALQEISDDYAGSEYWDYRTEQRLFAEHELGFRNSRIEDTGLQINTGVKGILLDEFDWDINFSRSENSNDKYSSLLKEEQVYQMYLGSKGDYWNVDYYDGLGTHDLYEPITSAMKDALLGTQVTLADSYSNTVNGLITGPIFELPSGDMYFALTAEWNKQGYDINLDDRTLNNDGFGWFGVTGTEGGGDRERYAVGLELQLPILDTLSAQVAGRYDQYDDDTTDVGGRFSPQIGLEYRPLDELLVRANWGQSFRAPDMHRVFATEGGYYSSGADLSVCEDQFYENQRDDATGELPDDVEQFEPSEDCYPQSIKGNSSGSKTLKEEEGTNYGVGFVWDVTDDLNMSVDWYQIEIEQLVQGESIQGILELDYYCKVRDTENEDADNYYPFPVNERPDIVPGSQQCQENAEKINREEAGFAGEQVESVSTSHVNVAKQTTEGIDAKVAYHYESNIGDWYFNLAWTHTLDSTYQVDDESEEIHTRDLFFNKSARSVVNGSVTWADDDLSITLSGRRTGSIPIWNPPQEFGDEDSYFYEKYDRLDPYYTFNLTSSYAWNGSLKVSAQVINIFNPKPPGDDTHTSWPYYNAGQYGGASVGRSVSMEATYVF</sequence>
<organism evidence="13 14">
    <name type="scientific">Thalassotalea fonticola</name>
    <dbReference type="NCBI Taxonomy" id="3065649"/>
    <lineage>
        <taxon>Bacteria</taxon>
        <taxon>Pseudomonadati</taxon>
        <taxon>Pseudomonadota</taxon>
        <taxon>Gammaproteobacteria</taxon>
        <taxon>Alteromonadales</taxon>
        <taxon>Colwelliaceae</taxon>
        <taxon>Thalassotalea</taxon>
    </lineage>
</organism>
<dbReference type="InterPro" id="IPR039426">
    <property type="entry name" value="TonB-dep_rcpt-like"/>
</dbReference>
<evidence type="ECO:0000256" key="1">
    <source>
        <dbReference type="ARBA" id="ARBA00004571"/>
    </source>
</evidence>
<comment type="subcellular location">
    <subcellularLocation>
        <location evidence="1 8">Cell outer membrane</location>
        <topology evidence="1 8">Multi-pass membrane protein</topology>
    </subcellularLocation>
</comment>
<dbReference type="InterPro" id="IPR012910">
    <property type="entry name" value="Plug_dom"/>
</dbReference>
<gene>
    <name evidence="13" type="ORF">RI844_05155</name>
</gene>
<proteinExistence type="inferred from homology"/>
<dbReference type="InterPro" id="IPR036942">
    <property type="entry name" value="Beta-barrel_TonB_sf"/>
</dbReference>
<dbReference type="Gene3D" id="2.40.170.20">
    <property type="entry name" value="TonB-dependent receptor, beta-barrel domain"/>
    <property type="match status" value="1"/>
</dbReference>
<feature type="signal peptide" evidence="10">
    <location>
        <begin position="1"/>
        <end position="29"/>
    </location>
</feature>
<dbReference type="PANTHER" id="PTHR47234:SF1">
    <property type="entry name" value="TONB-DEPENDENT RECEPTOR"/>
    <property type="match status" value="1"/>
</dbReference>
<dbReference type="Proteomes" id="UP001301442">
    <property type="component" value="Chromosome"/>
</dbReference>
<keyword evidence="14" id="KW-1185">Reference proteome</keyword>
<feature type="domain" description="TonB-dependent receptor plug" evidence="12">
    <location>
        <begin position="76"/>
        <end position="192"/>
    </location>
</feature>
<keyword evidence="2 8" id="KW-0813">Transport</keyword>
<dbReference type="EMBL" id="CP136600">
    <property type="protein sequence ID" value="WOH38608.1"/>
    <property type="molecule type" value="Genomic_DNA"/>
</dbReference>
<evidence type="ECO:0000256" key="2">
    <source>
        <dbReference type="ARBA" id="ARBA00022448"/>
    </source>
</evidence>
<keyword evidence="5 9" id="KW-0798">TonB box</keyword>
<evidence type="ECO:0000313" key="13">
    <source>
        <dbReference type="EMBL" id="WOH38608.1"/>
    </source>
</evidence>
<dbReference type="Pfam" id="PF00593">
    <property type="entry name" value="TonB_dep_Rec_b-barrel"/>
    <property type="match status" value="1"/>
</dbReference>
<evidence type="ECO:0000259" key="12">
    <source>
        <dbReference type="Pfam" id="PF07715"/>
    </source>
</evidence>
<evidence type="ECO:0000313" key="14">
    <source>
        <dbReference type="Proteomes" id="UP001301442"/>
    </source>
</evidence>
<feature type="domain" description="TonB-dependent receptor-like beta-barrel" evidence="11">
    <location>
        <begin position="471"/>
        <end position="983"/>
    </location>
</feature>
<evidence type="ECO:0000256" key="7">
    <source>
        <dbReference type="ARBA" id="ARBA00023237"/>
    </source>
</evidence>
<dbReference type="InterPro" id="IPR000531">
    <property type="entry name" value="Beta-barrel_TonB"/>
</dbReference>
<dbReference type="PANTHER" id="PTHR47234">
    <property type="match status" value="1"/>
</dbReference>
<dbReference type="PROSITE" id="PS52016">
    <property type="entry name" value="TONB_DEPENDENT_REC_3"/>
    <property type="match status" value="1"/>
</dbReference>
<keyword evidence="4 8" id="KW-0812">Transmembrane</keyword>
<evidence type="ECO:0000259" key="11">
    <source>
        <dbReference type="Pfam" id="PF00593"/>
    </source>
</evidence>
<feature type="chain" id="PRO_5046684417" evidence="10">
    <location>
        <begin position="30"/>
        <end position="1022"/>
    </location>
</feature>
<name>A0ABZ0GTD1_9GAMM</name>
<dbReference type="InterPro" id="IPR037066">
    <property type="entry name" value="Plug_dom_sf"/>
</dbReference>
<dbReference type="Pfam" id="PF07715">
    <property type="entry name" value="Plug"/>
    <property type="match status" value="1"/>
</dbReference>
<evidence type="ECO:0000256" key="3">
    <source>
        <dbReference type="ARBA" id="ARBA00022452"/>
    </source>
</evidence>
<dbReference type="SUPFAM" id="SSF56935">
    <property type="entry name" value="Porins"/>
    <property type="match status" value="1"/>
</dbReference>
<accession>A0ABZ0GTD1</accession>
<evidence type="ECO:0000256" key="10">
    <source>
        <dbReference type="SAM" id="SignalP"/>
    </source>
</evidence>